<dbReference type="Proteomes" id="UP000663823">
    <property type="component" value="Unassembled WGS sequence"/>
</dbReference>
<dbReference type="EMBL" id="CAJOAX010001991">
    <property type="protein sequence ID" value="CAF3762170.1"/>
    <property type="molecule type" value="Genomic_DNA"/>
</dbReference>
<sequence length="118" mass="13460">MVVSHVKRSNRDLNSSFNHLDIGMVENLTPDIMGLDGIRVQFHSFSTQQILKQFSPLGNLTTYTNEFHSILTRDFIEAIHRHPLALIFWFYLNGTSVLDEHFCSTSVHSSEIPGGKEQ</sequence>
<reference evidence="1" key="1">
    <citation type="submission" date="2021-02" db="EMBL/GenBank/DDBJ databases">
        <authorList>
            <person name="Nowell W R."/>
        </authorList>
    </citation>
    <scope>NUCLEOTIDE SEQUENCE</scope>
</reference>
<proteinExistence type="predicted"/>
<dbReference type="AlphaFoldDB" id="A0A818ZCB8"/>
<gene>
    <name evidence="1" type="ORF">OTI717_LOCUS16180</name>
</gene>
<protein>
    <submittedName>
        <fullName evidence="1">Uncharacterized protein</fullName>
    </submittedName>
</protein>
<comment type="caution">
    <text evidence="1">The sequence shown here is derived from an EMBL/GenBank/DDBJ whole genome shotgun (WGS) entry which is preliminary data.</text>
</comment>
<name>A0A818ZCB8_9BILA</name>
<accession>A0A818ZCB8</accession>
<organism evidence="1 2">
    <name type="scientific">Rotaria sordida</name>
    <dbReference type="NCBI Taxonomy" id="392033"/>
    <lineage>
        <taxon>Eukaryota</taxon>
        <taxon>Metazoa</taxon>
        <taxon>Spiralia</taxon>
        <taxon>Gnathifera</taxon>
        <taxon>Rotifera</taxon>
        <taxon>Eurotatoria</taxon>
        <taxon>Bdelloidea</taxon>
        <taxon>Philodinida</taxon>
        <taxon>Philodinidae</taxon>
        <taxon>Rotaria</taxon>
    </lineage>
</organism>
<evidence type="ECO:0000313" key="1">
    <source>
        <dbReference type="EMBL" id="CAF3762170.1"/>
    </source>
</evidence>
<evidence type="ECO:0000313" key="2">
    <source>
        <dbReference type="Proteomes" id="UP000663823"/>
    </source>
</evidence>